<evidence type="ECO:0000313" key="8">
    <source>
        <dbReference type="Proteomes" id="UP000076858"/>
    </source>
</evidence>
<dbReference type="STRING" id="35525.A0A164IUP9"/>
<evidence type="ECO:0000256" key="4">
    <source>
        <dbReference type="ARBA" id="ARBA00022989"/>
    </source>
</evidence>
<dbReference type="PANTHER" id="PTHR11266">
    <property type="entry name" value="PEROXISOMAL MEMBRANE PROTEIN 2, PXMP2 MPV17"/>
    <property type="match status" value="1"/>
</dbReference>
<dbReference type="EMBL" id="LRGB01006422">
    <property type="protein sequence ID" value="KZS01642.1"/>
    <property type="molecule type" value="Genomic_DNA"/>
</dbReference>
<evidence type="ECO:0008006" key="9">
    <source>
        <dbReference type="Google" id="ProtNLM"/>
    </source>
</evidence>
<dbReference type="Pfam" id="PF04117">
    <property type="entry name" value="Mpv17_PMP22"/>
    <property type="match status" value="1"/>
</dbReference>
<comment type="subcellular location">
    <subcellularLocation>
        <location evidence="1">Membrane</location>
        <topology evidence="1">Multi-pass membrane protein</topology>
    </subcellularLocation>
</comment>
<evidence type="ECO:0000256" key="6">
    <source>
        <dbReference type="RuleBase" id="RU363053"/>
    </source>
</evidence>
<name>A0A164IUP9_9CRUS</name>
<dbReference type="GO" id="GO:0016020">
    <property type="term" value="C:membrane"/>
    <property type="evidence" value="ECO:0007669"/>
    <property type="project" value="UniProtKB-SubCell"/>
</dbReference>
<evidence type="ECO:0000256" key="2">
    <source>
        <dbReference type="ARBA" id="ARBA00006824"/>
    </source>
</evidence>
<keyword evidence="8" id="KW-1185">Reference proteome</keyword>
<gene>
    <name evidence="7" type="ORF">APZ42_001636</name>
</gene>
<keyword evidence="4" id="KW-1133">Transmembrane helix</keyword>
<dbReference type="GO" id="GO:0005739">
    <property type="term" value="C:mitochondrion"/>
    <property type="evidence" value="ECO:0007669"/>
    <property type="project" value="TreeGrafter"/>
</dbReference>
<organism evidence="7 8">
    <name type="scientific">Daphnia magna</name>
    <dbReference type="NCBI Taxonomy" id="35525"/>
    <lineage>
        <taxon>Eukaryota</taxon>
        <taxon>Metazoa</taxon>
        <taxon>Ecdysozoa</taxon>
        <taxon>Arthropoda</taxon>
        <taxon>Crustacea</taxon>
        <taxon>Branchiopoda</taxon>
        <taxon>Diplostraca</taxon>
        <taxon>Cladocera</taxon>
        <taxon>Anomopoda</taxon>
        <taxon>Daphniidae</taxon>
        <taxon>Daphnia</taxon>
    </lineage>
</organism>
<accession>A0A164IUP9</accession>
<sequence length="75" mass="8698">MNLLEGKSSKDAWQEVQNKFLPTWKMGVKFWPIVQTLNFALVPEKNRVVFVGLASFVWTTYLSFMEISPSKCKKV</sequence>
<keyword evidence="5" id="KW-0472">Membrane</keyword>
<dbReference type="InterPro" id="IPR007248">
    <property type="entry name" value="Mpv17_PMP22"/>
</dbReference>
<evidence type="ECO:0000256" key="3">
    <source>
        <dbReference type="ARBA" id="ARBA00022692"/>
    </source>
</evidence>
<evidence type="ECO:0000256" key="1">
    <source>
        <dbReference type="ARBA" id="ARBA00004141"/>
    </source>
</evidence>
<comment type="caution">
    <text evidence="7">The sequence shown here is derived from an EMBL/GenBank/DDBJ whole genome shotgun (WGS) entry which is preliminary data.</text>
</comment>
<protein>
    <recommendedName>
        <fullName evidence="9">Mpv17 protein</fullName>
    </recommendedName>
</protein>
<evidence type="ECO:0000256" key="5">
    <source>
        <dbReference type="ARBA" id="ARBA00023136"/>
    </source>
</evidence>
<dbReference type="AlphaFoldDB" id="A0A164IUP9"/>
<proteinExistence type="inferred from homology"/>
<comment type="similarity">
    <text evidence="2 6">Belongs to the peroxisomal membrane protein PXMP2/4 family.</text>
</comment>
<dbReference type="PANTHER" id="PTHR11266:SF75">
    <property type="entry name" value="IP10007P-RELATED"/>
    <property type="match status" value="1"/>
</dbReference>
<keyword evidence="3" id="KW-0812">Transmembrane</keyword>
<evidence type="ECO:0000313" key="7">
    <source>
        <dbReference type="EMBL" id="KZS01642.1"/>
    </source>
</evidence>
<dbReference type="OrthoDB" id="430207at2759"/>
<dbReference type="Proteomes" id="UP000076858">
    <property type="component" value="Unassembled WGS sequence"/>
</dbReference>
<reference evidence="7 8" key="1">
    <citation type="submission" date="2016-03" db="EMBL/GenBank/DDBJ databases">
        <title>EvidentialGene: Evidence-directed Construction of Genes on Genomes.</title>
        <authorList>
            <person name="Gilbert D.G."/>
            <person name="Choi J.-H."/>
            <person name="Mockaitis K."/>
            <person name="Colbourne J."/>
            <person name="Pfrender M."/>
        </authorList>
    </citation>
    <scope>NUCLEOTIDE SEQUENCE [LARGE SCALE GENOMIC DNA]</scope>
    <source>
        <strain evidence="7 8">Xinb3</strain>
        <tissue evidence="7">Complete organism</tissue>
    </source>
</reference>